<accession>A0A6L5YM41</accession>
<evidence type="ECO:0000256" key="2">
    <source>
        <dbReference type="SAM" id="Phobius"/>
    </source>
</evidence>
<keyword evidence="2" id="KW-0812">Transmembrane</keyword>
<evidence type="ECO:0000313" key="4">
    <source>
        <dbReference type="Proteomes" id="UP000476055"/>
    </source>
</evidence>
<dbReference type="EMBL" id="VUMU01000019">
    <property type="protein sequence ID" value="MST59053.1"/>
    <property type="molecule type" value="Genomic_DNA"/>
</dbReference>
<keyword evidence="2" id="KW-1133">Transmembrane helix</keyword>
<comment type="caution">
    <text evidence="3">The sequence shown here is derived from an EMBL/GenBank/DDBJ whole genome shotgun (WGS) entry which is preliminary data.</text>
</comment>
<organism evidence="3 4">
    <name type="scientific">Waltera intestinalis</name>
    <dbReference type="NCBI Taxonomy" id="2606635"/>
    <lineage>
        <taxon>Bacteria</taxon>
        <taxon>Bacillati</taxon>
        <taxon>Bacillota</taxon>
        <taxon>Clostridia</taxon>
        <taxon>Lachnospirales</taxon>
        <taxon>Lachnospiraceae</taxon>
        <taxon>Waltera</taxon>
    </lineage>
</organism>
<feature type="compositionally biased region" description="Acidic residues" evidence="1">
    <location>
        <begin position="177"/>
        <end position="193"/>
    </location>
</feature>
<keyword evidence="4" id="KW-1185">Reference proteome</keyword>
<dbReference type="Proteomes" id="UP000476055">
    <property type="component" value="Unassembled WGS sequence"/>
</dbReference>
<feature type="compositionally biased region" description="Polar residues" evidence="1">
    <location>
        <begin position="94"/>
        <end position="105"/>
    </location>
</feature>
<protein>
    <submittedName>
        <fullName evidence="3">Uncharacterized protein</fullName>
    </submittedName>
</protein>
<evidence type="ECO:0000256" key="1">
    <source>
        <dbReference type="SAM" id="MobiDB-lite"/>
    </source>
</evidence>
<feature type="compositionally biased region" description="Basic and acidic residues" evidence="1">
    <location>
        <begin position="149"/>
        <end position="162"/>
    </location>
</feature>
<feature type="compositionally biased region" description="Basic and acidic residues" evidence="1">
    <location>
        <begin position="285"/>
        <end position="297"/>
    </location>
</feature>
<gene>
    <name evidence="3" type="ORF">FYJ59_12565</name>
</gene>
<evidence type="ECO:0000313" key="3">
    <source>
        <dbReference type="EMBL" id="MST59053.1"/>
    </source>
</evidence>
<proteinExistence type="predicted"/>
<feature type="compositionally biased region" description="Low complexity" evidence="1">
    <location>
        <begin position="64"/>
        <end position="76"/>
    </location>
</feature>
<feature type="region of interest" description="Disordered" evidence="1">
    <location>
        <begin position="1"/>
        <end position="238"/>
    </location>
</feature>
<feature type="region of interest" description="Disordered" evidence="1">
    <location>
        <begin position="518"/>
        <end position="545"/>
    </location>
</feature>
<feature type="compositionally biased region" description="Basic residues" evidence="1">
    <location>
        <begin position="298"/>
        <end position="310"/>
    </location>
</feature>
<dbReference type="RefSeq" id="WP_154498082.1">
    <property type="nucleotide sequence ID" value="NZ_VUMU01000019.1"/>
</dbReference>
<keyword evidence="2" id="KW-0472">Membrane</keyword>
<feature type="transmembrane region" description="Helical" evidence="2">
    <location>
        <begin position="348"/>
        <end position="370"/>
    </location>
</feature>
<dbReference type="AlphaFoldDB" id="A0A6L5YM41"/>
<feature type="compositionally biased region" description="Basic and acidic residues" evidence="1">
    <location>
        <begin position="23"/>
        <end position="36"/>
    </location>
</feature>
<name>A0A6L5YM41_9FIRM</name>
<sequence>MPSQEEYLDNLLKGIGNTEEEENSRKESEEGVKDETLLDPQIDMSDMDDLLQSALEAQQRDIPETQQSQNTQNSETIHPEETSSMSEDEIDRLLQQSREQAGSTEQQKEPDTNENDDLIKMLENVDDESLSNVLDQMAPNTETAEEPEKEEKRGKRKSFFDRFKKKKAKNSKNSAADETEYESLSEDMTEPDSGETQTTADTQKMKDDDLEALLPGAFPQTEDAEHTEQDNDETDVMDILKAAGADIVDDASQKEEKKGFFSKLLDLFTEEDEEDEEENQLQLSEENKQILDEMGKDQKKKGKKEKKPKKEKAAKEKKPKKEKKRKEKKEKKEKIPEVPEKKLSLKKVIPIVVVCISLGAVILLLSSFLTEYMTRRSGRKAYYAGDYQTCYQNFFGKELDETEQVMYSKSESILTIRMWLREYEVFVNEGSELEALDSLLQAVHDYPSLLNYATEYNAQDEVTVAFQEILNVLSQKYGLSQEEAQEITDISNNVEYTQRVMTVLQKLGLESWDMPQIVEDATPSNDGEEAAELPDPLPEEKEIQQ</sequence>
<feature type="compositionally biased region" description="Acidic residues" evidence="1">
    <location>
        <begin position="269"/>
        <end position="279"/>
    </location>
</feature>
<feature type="compositionally biased region" description="Basic residues" evidence="1">
    <location>
        <begin position="317"/>
        <end position="329"/>
    </location>
</feature>
<feature type="region of interest" description="Disordered" evidence="1">
    <location>
        <begin position="269"/>
        <end position="336"/>
    </location>
</feature>
<reference evidence="3 4" key="1">
    <citation type="submission" date="2019-08" db="EMBL/GenBank/DDBJ databases">
        <title>In-depth cultivation of the pig gut microbiome towards novel bacterial diversity and tailored functional studies.</title>
        <authorList>
            <person name="Wylensek D."/>
            <person name="Hitch T.C.A."/>
            <person name="Clavel T."/>
        </authorList>
    </citation>
    <scope>NUCLEOTIDE SEQUENCE [LARGE SCALE GENOMIC DNA]</scope>
    <source>
        <strain evidence="3 4">WCA3-601-WT-6H</strain>
    </source>
</reference>